<name>A0A0M3JKU9_ANISI</name>
<dbReference type="EMBL" id="UYRR01020763">
    <property type="protein sequence ID" value="VDK30636.1"/>
    <property type="molecule type" value="Genomic_DNA"/>
</dbReference>
<organism evidence="3">
    <name type="scientific">Anisakis simplex</name>
    <name type="common">Herring worm</name>
    <dbReference type="NCBI Taxonomy" id="6269"/>
    <lineage>
        <taxon>Eukaryota</taxon>
        <taxon>Metazoa</taxon>
        <taxon>Ecdysozoa</taxon>
        <taxon>Nematoda</taxon>
        <taxon>Chromadorea</taxon>
        <taxon>Rhabditida</taxon>
        <taxon>Spirurina</taxon>
        <taxon>Ascaridomorpha</taxon>
        <taxon>Ascaridoidea</taxon>
        <taxon>Anisakidae</taxon>
        <taxon>Anisakis</taxon>
        <taxon>Anisakis simplex complex</taxon>
    </lineage>
</organism>
<accession>A0A0M3JKU9</accession>
<evidence type="ECO:0000313" key="3">
    <source>
        <dbReference type="WBParaSite" id="ASIM_0000827501-mRNA-1"/>
    </source>
</evidence>
<keyword evidence="2" id="KW-1185">Reference proteome</keyword>
<evidence type="ECO:0000313" key="2">
    <source>
        <dbReference type="Proteomes" id="UP000267096"/>
    </source>
</evidence>
<protein>
    <submittedName>
        <fullName evidence="1 3">Uncharacterized protein</fullName>
    </submittedName>
</protein>
<dbReference type="AlphaFoldDB" id="A0A0M3JKU9"/>
<gene>
    <name evidence="1" type="ORF">ASIM_LOCUS8034</name>
</gene>
<dbReference type="Proteomes" id="UP000267096">
    <property type="component" value="Unassembled WGS sequence"/>
</dbReference>
<evidence type="ECO:0000313" key="1">
    <source>
        <dbReference type="EMBL" id="VDK30636.1"/>
    </source>
</evidence>
<sequence length="148" mass="16816">MCREQHRLALELKLQHEIQPSSYVEDIVECPISPETIAGVSPAASNSAELTSLYDCCADEMCSNGVKEEQIPQRFSASSSSNDNDNLVEVCDDEIMIRSVLMANEVITFLHVALHFCVFFCDGRRGHELTRTFWDETYVILSYFERAR</sequence>
<reference evidence="3" key="1">
    <citation type="submission" date="2017-02" db="UniProtKB">
        <authorList>
            <consortium name="WormBaseParasite"/>
        </authorList>
    </citation>
    <scope>IDENTIFICATION</scope>
</reference>
<reference evidence="1 2" key="2">
    <citation type="submission" date="2018-11" db="EMBL/GenBank/DDBJ databases">
        <authorList>
            <consortium name="Pathogen Informatics"/>
        </authorList>
    </citation>
    <scope>NUCLEOTIDE SEQUENCE [LARGE SCALE GENOMIC DNA]</scope>
</reference>
<proteinExistence type="predicted"/>
<dbReference type="WBParaSite" id="ASIM_0000827501-mRNA-1">
    <property type="protein sequence ID" value="ASIM_0000827501-mRNA-1"/>
    <property type="gene ID" value="ASIM_0000827501"/>
</dbReference>